<protein>
    <submittedName>
        <fullName evidence="2">Uncharacterized protein</fullName>
    </submittedName>
</protein>
<sequence>MPLYDNLFTSNIYDNSNLNSTNTLNVKYWKTFETDRIIPSIDSKKKTQGSFFKIYSLSQEESVLLKNSINDTSKYVFFDINGHIKIDNSDRTQLFLKKNPLVKNDFNLNSRLEITQSKIPRLDFFMTQNKKWIMYYDNSLYHLLYNPIHRSSFRDFYAIQNVSNDGLTVADQNYNGGDMKNLMTKYCEIIAEKNTTTGNRKFADETCKCMMGIRGDSSSTEQDSECVDSAMGYHSTSSHARNQIKSKCRCYSKDCSDLNGEVVKLDNDSFFKRLSTSITTPRDFLSKIEKLDPCPTSNTIIVCDANVSAAGGIKGNTTVVQQCGPGDLPSTTAPPTTPYIPPTTLPPTTTPYIPPITLPPTTTPYTQPTTLPPTTTSYTQPTTLPPTTTSYTQPTTLPPTTTSYTQPTTIKPITTTVKSTTTKPTTAKPITTTVKPSPGFACTIL</sequence>
<proteinExistence type="predicted"/>
<accession>A0A6C0E1W5</accession>
<evidence type="ECO:0000313" key="2">
    <source>
        <dbReference type="EMBL" id="QHT22513.1"/>
    </source>
</evidence>
<reference evidence="2" key="1">
    <citation type="journal article" date="2020" name="Nature">
        <title>Giant virus diversity and host interactions through global metagenomics.</title>
        <authorList>
            <person name="Schulz F."/>
            <person name="Roux S."/>
            <person name="Paez-Espino D."/>
            <person name="Jungbluth S."/>
            <person name="Walsh D.A."/>
            <person name="Denef V.J."/>
            <person name="McMahon K.D."/>
            <person name="Konstantinidis K.T."/>
            <person name="Eloe-Fadrosh E.A."/>
            <person name="Kyrpides N.C."/>
            <person name="Woyke T."/>
        </authorList>
    </citation>
    <scope>NUCLEOTIDE SEQUENCE</scope>
    <source>
        <strain evidence="2">GVMAG-M-3300023179-111</strain>
    </source>
</reference>
<name>A0A6C0E1W5_9ZZZZ</name>
<evidence type="ECO:0000256" key="1">
    <source>
        <dbReference type="SAM" id="MobiDB-lite"/>
    </source>
</evidence>
<dbReference type="EMBL" id="MN739711">
    <property type="protein sequence ID" value="QHT22513.1"/>
    <property type="molecule type" value="Genomic_DNA"/>
</dbReference>
<dbReference type="AlphaFoldDB" id="A0A6C0E1W5"/>
<feature type="region of interest" description="Disordered" evidence="1">
    <location>
        <begin position="369"/>
        <end position="407"/>
    </location>
</feature>
<organism evidence="2">
    <name type="scientific">viral metagenome</name>
    <dbReference type="NCBI Taxonomy" id="1070528"/>
    <lineage>
        <taxon>unclassified sequences</taxon>
        <taxon>metagenomes</taxon>
        <taxon>organismal metagenomes</taxon>
    </lineage>
</organism>